<evidence type="ECO:0000313" key="3">
    <source>
        <dbReference type="Proteomes" id="UP000224080"/>
    </source>
</evidence>
<accession>A0A2B7XII5</accession>
<dbReference type="EMBL" id="PDNC01000009">
    <property type="protein sequence ID" value="PGH08428.1"/>
    <property type="molecule type" value="Genomic_DNA"/>
</dbReference>
<evidence type="ECO:0000313" key="2">
    <source>
        <dbReference type="EMBL" id="PGH08428.1"/>
    </source>
</evidence>
<gene>
    <name evidence="2" type="ORF">GX51_01255</name>
</gene>
<comment type="caution">
    <text evidence="2">The sequence shown here is derived from an EMBL/GenBank/DDBJ whole genome shotgun (WGS) entry which is preliminary data.</text>
</comment>
<reference evidence="2 3" key="1">
    <citation type="submission" date="2017-10" db="EMBL/GenBank/DDBJ databases">
        <title>Comparative genomics in systemic dimorphic fungi from Ajellomycetaceae.</title>
        <authorList>
            <person name="Munoz J.F."/>
            <person name="Mcewen J.G."/>
            <person name="Clay O.K."/>
            <person name="Cuomo C.A."/>
        </authorList>
    </citation>
    <scope>NUCLEOTIDE SEQUENCE [LARGE SCALE GENOMIC DNA]</scope>
    <source>
        <strain evidence="2 3">UAMH130</strain>
    </source>
</reference>
<evidence type="ECO:0000256" key="1">
    <source>
        <dbReference type="SAM" id="MobiDB-lite"/>
    </source>
</evidence>
<organism evidence="2 3">
    <name type="scientific">Blastomyces parvus</name>
    <dbReference type="NCBI Taxonomy" id="2060905"/>
    <lineage>
        <taxon>Eukaryota</taxon>
        <taxon>Fungi</taxon>
        <taxon>Dikarya</taxon>
        <taxon>Ascomycota</taxon>
        <taxon>Pezizomycotina</taxon>
        <taxon>Eurotiomycetes</taxon>
        <taxon>Eurotiomycetidae</taxon>
        <taxon>Onygenales</taxon>
        <taxon>Ajellomycetaceae</taxon>
        <taxon>Blastomyces</taxon>
    </lineage>
</organism>
<name>A0A2B7XII5_9EURO</name>
<keyword evidence="3" id="KW-1185">Reference proteome</keyword>
<dbReference type="AlphaFoldDB" id="A0A2B7XII5"/>
<sequence>MQQSTSRTALADDAGGIFHWELCSKPWKDIPTGSWVEGKFIDQFIGILCAIGPRLTTRRDFGRIHGYVPTALEWVADASPKAGAWEVSFNKERPEMSGKAMPHNAVQAKWHGKFFLPGNDLRFLPNVSSNWLGPEQGGGGCSVPLGLAWPQSSTCKMTVDSGICHPRPEWQGQDESKLPGSFGSINNPCLEALNNQANPSNVYCQCPIPAGDCDDDVQRWIVSRLLETDQFETKPAVQFPDISASTIVESTVERPGPSRSQGDGPVKPVSMELES</sequence>
<feature type="region of interest" description="Disordered" evidence="1">
    <location>
        <begin position="247"/>
        <end position="275"/>
    </location>
</feature>
<proteinExistence type="predicted"/>
<dbReference type="Proteomes" id="UP000224080">
    <property type="component" value="Unassembled WGS sequence"/>
</dbReference>
<protein>
    <submittedName>
        <fullName evidence="2">Uncharacterized protein</fullName>
    </submittedName>
</protein>
<dbReference type="OrthoDB" id="10373135at2759"/>